<dbReference type="OrthoDB" id="256574at2"/>
<sequence>MIGVDWGTTSFRAFRVGRDGSIRDRRASPRGILAVPDGRFGDTLREEIGPWLALGEDKVLLSGMIGSRQGWKEAPYLPCPAGPADIAGALVDIGFDWAKVKLVPGLSGVDETGVAEVMRGEEAQVVGVPALLRDGGLACLPGTHSKWVRVAGGRITGFTTHMTGEMFSVLRGHTILARMMRDGPSDGAPFDAGLARSAEPGGLLHHLFGIRALTLANRLPETDAPAYLSGLLIGHEVRAALARHPGSVVQVIGAPELTALYARVITACGGYAERHDGEAAAHGLALIAGHADWG</sequence>
<dbReference type="Pfam" id="PF05035">
    <property type="entry name" value="DGOK"/>
    <property type="match status" value="1"/>
</dbReference>
<dbReference type="EMBL" id="NHRY01000162">
    <property type="protein sequence ID" value="PPQ32734.1"/>
    <property type="molecule type" value="Genomic_DNA"/>
</dbReference>
<organism evidence="1 2">
    <name type="scientific">Rhodopila globiformis</name>
    <name type="common">Rhodopseudomonas globiformis</name>
    <dbReference type="NCBI Taxonomy" id="1071"/>
    <lineage>
        <taxon>Bacteria</taxon>
        <taxon>Pseudomonadati</taxon>
        <taxon>Pseudomonadota</taxon>
        <taxon>Alphaproteobacteria</taxon>
        <taxon>Acetobacterales</taxon>
        <taxon>Acetobacteraceae</taxon>
        <taxon>Rhodopila</taxon>
    </lineage>
</organism>
<proteinExistence type="predicted"/>
<dbReference type="AlphaFoldDB" id="A0A2S6NDT2"/>
<comment type="caution">
    <text evidence="1">The sequence shown here is derived from an EMBL/GenBank/DDBJ whole genome shotgun (WGS) entry which is preliminary data.</text>
</comment>
<dbReference type="GO" id="GO:0034194">
    <property type="term" value="P:D-galactonate catabolic process"/>
    <property type="evidence" value="ECO:0007669"/>
    <property type="project" value="InterPro"/>
</dbReference>
<reference evidence="1 2" key="1">
    <citation type="journal article" date="2018" name="Arch. Microbiol.">
        <title>New insights into the metabolic potential of the phototrophic purple bacterium Rhodopila globiformis DSM 161(T) from its draft genome sequence and evidence for a vanadium-dependent nitrogenase.</title>
        <authorList>
            <person name="Imhoff J.F."/>
            <person name="Rahn T."/>
            <person name="Kunzel S."/>
            <person name="Neulinger S.C."/>
        </authorList>
    </citation>
    <scope>NUCLEOTIDE SEQUENCE [LARGE SCALE GENOMIC DNA]</scope>
    <source>
        <strain evidence="1 2">DSM 161</strain>
    </source>
</reference>
<keyword evidence="1" id="KW-0808">Transferase</keyword>
<dbReference type="Gene3D" id="3.30.420.310">
    <property type="entry name" value="2-keto-3-deoxy-galactonokinase, C-terminal domain"/>
    <property type="match status" value="1"/>
</dbReference>
<gene>
    <name evidence="1" type="ORF">CCS01_15440</name>
</gene>
<dbReference type="InterPro" id="IPR042258">
    <property type="entry name" value="DGOK_N"/>
</dbReference>
<dbReference type="RefSeq" id="WP_104519733.1">
    <property type="nucleotide sequence ID" value="NZ_NHRY01000162.1"/>
</dbReference>
<keyword evidence="1" id="KW-0418">Kinase</keyword>
<keyword evidence="2" id="KW-1185">Reference proteome</keyword>
<dbReference type="GO" id="GO:0008671">
    <property type="term" value="F:2-dehydro-3-deoxygalactonokinase activity"/>
    <property type="evidence" value="ECO:0007669"/>
    <property type="project" value="InterPro"/>
</dbReference>
<evidence type="ECO:0000313" key="1">
    <source>
        <dbReference type="EMBL" id="PPQ32734.1"/>
    </source>
</evidence>
<dbReference type="InterPro" id="IPR042257">
    <property type="entry name" value="DGOK_C"/>
</dbReference>
<dbReference type="InterPro" id="IPR007729">
    <property type="entry name" value="DGOK"/>
</dbReference>
<dbReference type="Proteomes" id="UP000239724">
    <property type="component" value="Unassembled WGS sequence"/>
</dbReference>
<dbReference type="Gene3D" id="3.30.420.300">
    <property type="entry name" value="2-keto-3-deoxy-galactonokinase, substrate binding domain"/>
    <property type="match status" value="1"/>
</dbReference>
<name>A0A2S6NDT2_RHOGL</name>
<dbReference type="CDD" id="cd24012">
    <property type="entry name" value="ASKHA_NBD_KDGal-kinase"/>
    <property type="match status" value="1"/>
</dbReference>
<evidence type="ECO:0000313" key="2">
    <source>
        <dbReference type="Proteomes" id="UP000239724"/>
    </source>
</evidence>
<accession>A0A2S6NDT2</accession>
<protein>
    <submittedName>
        <fullName evidence="1">2-keto-3-deoxy-galactonokinase</fullName>
    </submittedName>
</protein>